<name>A0A174LAP1_9FIRM</name>
<sequence length="345" mass="39396">MVTVNNSDYYNNIPAGRDLNNLPNNSNTGTTVGYQYDGLTEEDRFVQKVLQEHYDKVYKENLSHSDPMTYIESKYCDVTSPNFCSYMTEDQRSIAYRNEKRMLQTGGKYSAGFARYDYALRNYKDVYTGGSRSVGYVRNTDREKQYARSVVNQQISNLLSKNGISISKQADLVFSIDPYTYQLTVSGNADRDILSQIETLLNEGDNAKNIWTHAWICMHDADNEIVNSQANMTKANQYSLWHEVYETTGYDARNATYKNGTFIAEDGTDLLVLFKEKAKNGAGYELYSNRWLEYAKNGWKKENDLVLKIGFDSSGLYDIGQERGYGATQNMWMKGISQSIFEASV</sequence>
<evidence type="ECO:0008006" key="3">
    <source>
        <dbReference type="Google" id="ProtNLM"/>
    </source>
</evidence>
<accession>A0A174LAP1</accession>
<gene>
    <name evidence="1" type="ORF">ERS852497_02185</name>
</gene>
<dbReference type="EMBL" id="CZAJ01000022">
    <property type="protein sequence ID" value="CUP19991.1"/>
    <property type="molecule type" value="Genomic_DNA"/>
</dbReference>
<dbReference type="Proteomes" id="UP000095602">
    <property type="component" value="Unassembled WGS sequence"/>
</dbReference>
<evidence type="ECO:0000313" key="1">
    <source>
        <dbReference type="EMBL" id="CUP19991.1"/>
    </source>
</evidence>
<protein>
    <recommendedName>
        <fullName evidence="3">DUF4885 domain-containing protein</fullName>
    </recommendedName>
</protein>
<reference evidence="1 2" key="1">
    <citation type="submission" date="2015-09" db="EMBL/GenBank/DDBJ databases">
        <authorList>
            <consortium name="Pathogen Informatics"/>
        </authorList>
    </citation>
    <scope>NUCLEOTIDE SEQUENCE [LARGE SCALE GENOMIC DNA]</scope>
    <source>
        <strain evidence="1 2">2789STDY5834884</strain>
    </source>
</reference>
<proteinExistence type="predicted"/>
<organism evidence="1 2">
    <name type="scientific">Agathobacter rectalis</name>
    <dbReference type="NCBI Taxonomy" id="39491"/>
    <lineage>
        <taxon>Bacteria</taxon>
        <taxon>Bacillati</taxon>
        <taxon>Bacillota</taxon>
        <taxon>Clostridia</taxon>
        <taxon>Lachnospirales</taxon>
        <taxon>Lachnospiraceae</taxon>
        <taxon>Agathobacter</taxon>
    </lineage>
</organism>
<dbReference type="AlphaFoldDB" id="A0A174LAP1"/>
<dbReference type="Pfam" id="PF16226">
    <property type="entry name" value="DUF4885"/>
    <property type="match status" value="1"/>
</dbReference>
<dbReference type="RefSeq" id="WP_055274286.1">
    <property type="nucleotide sequence ID" value="NZ_CZAJ01000022.1"/>
</dbReference>
<dbReference type="InterPro" id="IPR032617">
    <property type="entry name" value="DUF4885"/>
</dbReference>
<evidence type="ECO:0000313" key="2">
    <source>
        <dbReference type="Proteomes" id="UP000095602"/>
    </source>
</evidence>